<dbReference type="EMBL" id="LKCW01000315">
    <property type="protein sequence ID" value="KPM34648.1"/>
    <property type="molecule type" value="Genomic_DNA"/>
</dbReference>
<accession>A0A0P7AQE5</accession>
<organism evidence="1 2">
    <name type="scientific">Neonectria ditissima</name>
    <dbReference type="NCBI Taxonomy" id="78410"/>
    <lineage>
        <taxon>Eukaryota</taxon>
        <taxon>Fungi</taxon>
        <taxon>Dikarya</taxon>
        <taxon>Ascomycota</taxon>
        <taxon>Pezizomycotina</taxon>
        <taxon>Sordariomycetes</taxon>
        <taxon>Hypocreomycetidae</taxon>
        <taxon>Hypocreales</taxon>
        <taxon>Nectriaceae</taxon>
        <taxon>Neonectria</taxon>
    </lineage>
</organism>
<dbReference type="OrthoDB" id="3645574at2759"/>
<gene>
    <name evidence="1" type="ORF">AK830_g11926</name>
</gene>
<reference evidence="1 2" key="1">
    <citation type="submission" date="2015-09" db="EMBL/GenBank/DDBJ databases">
        <title>Draft genome of a European isolate of the apple canker pathogen Neonectria ditissima.</title>
        <authorList>
            <person name="Gomez-Cortecero A."/>
            <person name="Harrison R.J."/>
            <person name="Armitage A.D."/>
        </authorList>
    </citation>
    <scope>NUCLEOTIDE SEQUENCE [LARGE SCALE GENOMIC DNA]</scope>
    <source>
        <strain evidence="1 2">R09/05</strain>
    </source>
</reference>
<proteinExistence type="predicted"/>
<evidence type="ECO:0008006" key="3">
    <source>
        <dbReference type="Google" id="ProtNLM"/>
    </source>
</evidence>
<keyword evidence="2" id="KW-1185">Reference proteome</keyword>
<dbReference type="PANTHER" id="PTHR21310:SF37">
    <property type="entry name" value="AMINOGLYCOSIDE PHOSPHOTRANSFERASE DOMAIN-CONTAINING PROTEIN"/>
    <property type="match status" value="1"/>
</dbReference>
<dbReference type="InterPro" id="IPR051678">
    <property type="entry name" value="AGP_Transferase"/>
</dbReference>
<dbReference type="Proteomes" id="UP000050424">
    <property type="component" value="Unassembled WGS sequence"/>
</dbReference>
<dbReference type="PANTHER" id="PTHR21310">
    <property type="entry name" value="AMINOGLYCOSIDE PHOSPHOTRANSFERASE-RELATED-RELATED"/>
    <property type="match status" value="1"/>
</dbReference>
<comment type="caution">
    <text evidence="1">The sequence shown here is derived from an EMBL/GenBank/DDBJ whole genome shotgun (WGS) entry which is preliminary data.</text>
</comment>
<evidence type="ECO:0000313" key="2">
    <source>
        <dbReference type="Proteomes" id="UP000050424"/>
    </source>
</evidence>
<evidence type="ECO:0000313" key="1">
    <source>
        <dbReference type="EMBL" id="KPM34648.1"/>
    </source>
</evidence>
<sequence>MTPPFELEDQGPITYSWAEKKDGNIINQLAYVPSLKELYEELLRKENTICSLVRHHLQLGHDEVCTVLPQADWIRGSFNVCVPVEMTSGTSCRKVMLRCCLPHKLAEAWYSGTIDEKLSCEAGTYAWMQENCSDVRIPHLYGFGFTDHRHYTHEAHRPWYIRLFRMLQRPFNSILRRTTLSHYTPNSSSHRLPTAYMLLEHIGPNVGQMLSNTWNRQRDDVHRRRRLFRGIARAMLSLARTPQPRIGSFQFHDDCCVRLTNRPLTCSMMILENDGTPRTIQRTETHSCTESFVSDMLLFHDNRLLTDPNIVYDEADCQGNMAAKALLRALSHKYIKRELRNGPYVLQFTDLHASNIFVDEAWNVTCCIDLEWIAALPAEMLAVPYWLTGCKLDEVEGARLSEFDEIRQEFMLILKEEEKKAAASHSIPLSRVMEEMWDSKGVWFWYCLESVNAMYYLVSDHICPQYGASLSPKMEAILSKFWCADSQGMIKKKMDKLEEYQMKLRQVFQQGELRTSRTS</sequence>
<dbReference type="SUPFAM" id="SSF56112">
    <property type="entry name" value="Protein kinase-like (PK-like)"/>
    <property type="match status" value="1"/>
</dbReference>
<name>A0A0P7AQE5_9HYPO</name>
<dbReference type="AlphaFoldDB" id="A0A0P7AQE5"/>
<dbReference type="STRING" id="78410.A0A0P7AQE5"/>
<protein>
    <recommendedName>
        <fullName evidence="3">Aminoglycoside phosphotransferase domain-containing protein</fullName>
    </recommendedName>
</protein>
<dbReference type="InterPro" id="IPR011009">
    <property type="entry name" value="Kinase-like_dom_sf"/>
</dbReference>